<organism evidence="2 3">
    <name type="scientific">Ascobolus immersus RN42</name>
    <dbReference type="NCBI Taxonomy" id="1160509"/>
    <lineage>
        <taxon>Eukaryota</taxon>
        <taxon>Fungi</taxon>
        <taxon>Dikarya</taxon>
        <taxon>Ascomycota</taxon>
        <taxon>Pezizomycotina</taxon>
        <taxon>Pezizomycetes</taxon>
        <taxon>Pezizales</taxon>
        <taxon>Ascobolaceae</taxon>
        <taxon>Ascobolus</taxon>
    </lineage>
</organism>
<sequence length="724" mass="79323">MTGFLETSVSVGSNSVKAFLFRIPAVLFNVFVYRIFGVIAMKYHSFTANILFREDYIQRFIFILEFFQNRKIPKKQAVLVFAFTVFAFISSLYDQVLWAAESPGYIYVDKVKTASDAAVSAQLESLKATDHTVLLMNSQIGNTESFNLEAQLSTGLFKQGFNASLLAIPTDKIQSFNTSFPQTKDSSSDPFPILHLADNLSISFYNDPTVTSPSALKTIQSLHSSCNLQSSSFSTSSLCLNSLTPSEVTEKYTRDLPVRPHLYFRHPTSPLLIPSSPGYEIPSAKLSPWTSLATGSNSIMGKELLTIGHGPSRSLLSLDYWQVALRSLDNKPLPEADIRALLERTQCFGSAGLDTAVKNVLDAQDELASMVYTELTRPDDYTLATTTVEYMYLNATAASEGLTQGGAAWTDADTAHILRCQTAELSLLMVDEFDTAAALVANMVDADGKKIEMTCPLAEGQETEKLILLSAGGGDYKNGTAECVEMIDFETDLKSGRMSKTKAEKVSGLLATVDVTAGLVLSGFLGGRAGEETTETSLGASAVEWYNANLESLNGLLLARALMAGLDRPDLVRVSVRVIEAGLSYLQILLVCFPVLLLVGVKAWNWKLARTEGTGSRHYGSSLLQNLYTTTEAHASSEEKFKAEHDVGGGRGGYLWGMEEIVLRKGRNGQYVMGTRDGGVFRLCYDDGREREDGGEKDPEKEEGEKDWETNVLVKEFFDGFLMD</sequence>
<dbReference type="Proteomes" id="UP000275078">
    <property type="component" value="Unassembled WGS sequence"/>
</dbReference>
<gene>
    <name evidence="2" type="ORF">BJ508DRAFT_362924</name>
</gene>
<accession>A0A3N4I198</accession>
<feature type="transmembrane region" description="Helical" evidence="1">
    <location>
        <begin position="77"/>
        <end position="93"/>
    </location>
</feature>
<feature type="transmembrane region" description="Helical" evidence="1">
    <location>
        <begin position="20"/>
        <end position="41"/>
    </location>
</feature>
<keyword evidence="1" id="KW-0472">Membrane</keyword>
<proteinExistence type="predicted"/>
<evidence type="ECO:0000256" key="1">
    <source>
        <dbReference type="SAM" id="Phobius"/>
    </source>
</evidence>
<keyword evidence="1" id="KW-0812">Transmembrane</keyword>
<dbReference type="EMBL" id="ML119694">
    <property type="protein sequence ID" value="RPA79853.1"/>
    <property type="molecule type" value="Genomic_DNA"/>
</dbReference>
<keyword evidence="1" id="KW-1133">Transmembrane helix</keyword>
<dbReference type="OrthoDB" id="5348845at2759"/>
<reference evidence="2 3" key="1">
    <citation type="journal article" date="2018" name="Nat. Ecol. Evol.">
        <title>Pezizomycetes genomes reveal the molecular basis of ectomycorrhizal truffle lifestyle.</title>
        <authorList>
            <person name="Murat C."/>
            <person name="Payen T."/>
            <person name="Noel B."/>
            <person name="Kuo A."/>
            <person name="Morin E."/>
            <person name="Chen J."/>
            <person name="Kohler A."/>
            <person name="Krizsan K."/>
            <person name="Balestrini R."/>
            <person name="Da Silva C."/>
            <person name="Montanini B."/>
            <person name="Hainaut M."/>
            <person name="Levati E."/>
            <person name="Barry K.W."/>
            <person name="Belfiori B."/>
            <person name="Cichocki N."/>
            <person name="Clum A."/>
            <person name="Dockter R.B."/>
            <person name="Fauchery L."/>
            <person name="Guy J."/>
            <person name="Iotti M."/>
            <person name="Le Tacon F."/>
            <person name="Lindquist E.A."/>
            <person name="Lipzen A."/>
            <person name="Malagnac F."/>
            <person name="Mello A."/>
            <person name="Molinier V."/>
            <person name="Miyauchi S."/>
            <person name="Poulain J."/>
            <person name="Riccioni C."/>
            <person name="Rubini A."/>
            <person name="Sitrit Y."/>
            <person name="Splivallo R."/>
            <person name="Traeger S."/>
            <person name="Wang M."/>
            <person name="Zifcakova L."/>
            <person name="Wipf D."/>
            <person name="Zambonelli A."/>
            <person name="Paolocci F."/>
            <person name="Nowrousian M."/>
            <person name="Ottonello S."/>
            <person name="Baldrian P."/>
            <person name="Spatafora J.W."/>
            <person name="Henrissat B."/>
            <person name="Nagy L.G."/>
            <person name="Aury J.M."/>
            <person name="Wincker P."/>
            <person name="Grigoriev I.V."/>
            <person name="Bonfante P."/>
            <person name="Martin F.M."/>
        </authorList>
    </citation>
    <scope>NUCLEOTIDE SEQUENCE [LARGE SCALE GENOMIC DNA]</scope>
    <source>
        <strain evidence="2 3">RN42</strain>
    </source>
</reference>
<protein>
    <submittedName>
        <fullName evidence="2">Uncharacterized protein</fullName>
    </submittedName>
</protein>
<evidence type="ECO:0000313" key="3">
    <source>
        <dbReference type="Proteomes" id="UP000275078"/>
    </source>
</evidence>
<name>A0A3N4I198_ASCIM</name>
<dbReference type="AlphaFoldDB" id="A0A3N4I198"/>
<keyword evidence="3" id="KW-1185">Reference proteome</keyword>
<evidence type="ECO:0000313" key="2">
    <source>
        <dbReference type="EMBL" id="RPA79853.1"/>
    </source>
</evidence>